<dbReference type="PRINTS" id="PR01245">
    <property type="entry name" value="RAD1REC1"/>
</dbReference>
<protein>
    <recommendedName>
        <fullName evidence="11">Cell cycle checkpoint protein RAD1</fullName>
    </recommendedName>
</protein>
<evidence type="ECO:0000256" key="1">
    <source>
        <dbReference type="ARBA" id="ARBA00004123"/>
    </source>
</evidence>
<evidence type="ECO:0008006" key="11">
    <source>
        <dbReference type="Google" id="ProtNLM"/>
    </source>
</evidence>
<dbReference type="Proteomes" id="UP000682733">
    <property type="component" value="Unassembled WGS sequence"/>
</dbReference>
<dbReference type="EMBL" id="CAJNOK010000039">
    <property type="protein sequence ID" value="CAF0724588.1"/>
    <property type="molecule type" value="Genomic_DNA"/>
</dbReference>
<name>A0A813VSL5_9BILA</name>
<evidence type="ECO:0000256" key="5">
    <source>
        <dbReference type="ARBA" id="ARBA00023242"/>
    </source>
</evidence>
<dbReference type="EMBL" id="CAJNOQ010000860">
    <property type="protein sequence ID" value="CAF0845842.1"/>
    <property type="molecule type" value="Genomic_DNA"/>
</dbReference>
<dbReference type="SUPFAM" id="SSF55979">
    <property type="entry name" value="DNA clamp"/>
    <property type="match status" value="1"/>
</dbReference>
<dbReference type="EMBL" id="CAJOBA010000039">
    <property type="protein sequence ID" value="CAF3497524.1"/>
    <property type="molecule type" value="Genomic_DNA"/>
</dbReference>
<dbReference type="Proteomes" id="UP000677228">
    <property type="component" value="Unassembled WGS sequence"/>
</dbReference>
<proteinExistence type="inferred from homology"/>
<evidence type="ECO:0000313" key="8">
    <source>
        <dbReference type="EMBL" id="CAF3497524.1"/>
    </source>
</evidence>
<dbReference type="PANTHER" id="PTHR10870">
    <property type="entry name" value="CELL CYCLE CHECKPOINT PROTEIN RAD1"/>
    <property type="match status" value="1"/>
</dbReference>
<keyword evidence="5" id="KW-0539">Nucleus</keyword>
<dbReference type="InterPro" id="IPR003011">
    <property type="entry name" value="Cell_cycle_checkpoint_Rad1"/>
</dbReference>
<sequence>MSVQHLTADDDENANRYVLAAKLNNSKTLASILKAIHFSDHATFCGLPSGLKAIVEDFQCVQGNAFIDAQIFQSYELIKNIRFRIHLNTLLECLNIFGLSENSDSIVALQIYYMGEGHPLQLYLEEHGVITECSIKLLDADETIDFEFQTENILAKIMLKADGFKEALSEIDLKADCIELLISEQNPQFRLIANGVGGSSSVDITKTSEIMESFLCTQTIHNRYKTQFFQYIIKALTIATKVSLRIDGRGILCIQFLIYTEEDKASLVEYFFCPSDEIDDQTNMQTNDDSNQV</sequence>
<dbReference type="CDD" id="cd00577">
    <property type="entry name" value="PCNA"/>
    <property type="match status" value="1"/>
</dbReference>
<evidence type="ECO:0000313" key="10">
    <source>
        <dbReference type="Proteomes" id="UP000663829"/>
    </source>
</evidence>
<dbReference type="InterPro" id="IPR003021">
    <property type="entry name" value="Rad1_Rec1_Rad17"/>
</dbReference>
<dbReference type="PRINTS" id="PR01246">
    <property type="entry name" value="RAD1REPAIR"/>
</dbReference>
<gene>
    <name evidence="7" type="ORF">GPM918_LOCUS5812</name>
    <name evidence="6" type="ORF">OVA965_LOCUS327</name>
    <name evidence="9" type="ORF">SRO942_LOCUS5812</name>
    <name evidence="8" type="ORF">TMI583_LOCUS327</name>
</gene>
<dbReference type="Proteomes" id="UP000681722">
    <property type="component" value="Unassembled WGS sequence"/>
</dbReference>
<dbReference type="GO" id="GO:0006281">
    <property type="term" value="P:DNA repair"/>
    <property type="evidence" value="ECO:0007669"/>
    <property type="project" value="UniProtKB-KW"/>
</dbReference>
<dbReference type="OrthoDB" id="337581at2759"/>
<dbReference type="InterPro" id="IPR046938">
    <property type="entry name" value="DNA_clamp_sf"/>
</dbReference>
<accession>A0A813VSL5</accession>
<evidence type="ECO:0000256" key="2">
    <source>
        <dbReference type="ARBA" id="ARBA00010991"/>
    </source>
</evidence>
<keyword evidence="4" id="KW-0234">DNA repair</keyword>
<dbReference type="AlphaFoldDB" id="A0A813VSL5"/>
<dbReference type="PANTHER" id="PTHR10870:SF0">
    <property type="entry name" value="CELL CYCLE CHECKPOINT PROTEIN RAD1"/>
    <property type="match status" value="1"/>
</dbReference>
<evidence type="ECO:0000256" key="4">
    <source>
        <dbReference type="ARBA" id="ARBA00023204"/>
    </source>
</evidence>
<keyword evidence="10" id="KW-1185">Reference proteome</keyword>
<evidence type="ECO:0000256" key="3">
    <source>
        <dbReference type="ARBA" id="ARBA00022763"/>
    </source>
</evidence>
<organism evidence="7 10">
    <name type="scientific">Didymodactylos carnosus</name>
    <dbReference type="NCBI Taxonomy" id="1234261"/>
    <lineage>
        <taxon>Eukaryota</taxon>
        <taxon>Metazoa</taxon>
        <taxon>Spiralia</taxon>
        <taxon>Gnathifera</taxon>
        <taxon>Rotifera</taxon>
        <taxon>Eurotatoria</taxon>
        <taxon>Bdelloidea</taxon>
        <taxon>Philodinida</taxon>
        <taxon>Philodinidae</taxon>
        <taxon>Didymodactylos</taxon>
    </lineage>
</organism>
<dbReference type="GO" id="GO:0030896">
    <property type="term" value="C:checkpoint clamp complex"/>
    <property type="evidence" value="ECO:0007669"/>
    <property type="project" value="TreeGrafter"/>
</dbReference>
<keyword evidence="3" id="KW-0227">DNA damage</keyword>
<dbReference type="EMBL" id="CAJOBC010000860">
    <property type="protein sequence ID" value="CAF3633463.1"/>
    <property type="molecule type" value="Genomic_DNA"/>
</dbReference>
<comment type="subcellular location">
    <subcellularLocation>
        <location evidence="1">Nucleus</location>
    </subcellularLocation>
</comment>
<evidence type="ECO:0000313" key="9">
    <source>
        <dbReference type="EMBL" id="CAF3633463.1"/>
    </source>
</evidence>
<evidence type="ECO:0000313" key="7">
    <source>
        <dbReference type="EMBL" id="CAF0845842.1"/>
    </source>
</evidence>
<comment type="similarity">
    <text evidence="2">Belongs to the rad1 family.</text>
</comment>
<comment type="caution">
    <text evidence="7">The sequence shown here is derived from an EMBL/GenBank/DDBJ whole genome shotgun (WGS) entry which is preliminary data.</text>
</comment>
<reference evidence="7" key="1">
    <citation type="submission" date="2021-02" db="EMBL/GenBank/DDBJ databases">
        <authorList>
            <person name="Nowell W R."/>
        </authorList>
    </citation>
    <scope>NUCLEOTIDE SEQUENCE</scope>
</reference>
<dbReference type="Proteomes" id="UP000663829">
    <property type="component" value="Unassembled WGS sequence"/>
</dbReference>
<dbReference type="Pfam" id="PF02144">
    <property type="entry name" value="Rad1"/>
    <property type="match status" value="1"/>
</dbReference>
<dbReference type="Gene3D" id="3.70.10.10">
    <property type="match status" value="1"/>
</dbReference>
<evidence type="ECO:0000313" key="6">
    <source>
        <dbReference type="EMBL" id="CAF0724588.1"/>
    </source>
</evidence>
<dbReference type="GO" id="GO:0000077">
    <property type="term" value="P:DNA damage checkpoint signaling"/>
    <property type="evidence" value="ECO:0007669"/>
    <property type="project" value="InterPro"/>
</dbReference>